<comment type="caution">
    <text evidence="2">The sequence shown here is derived from an EMBL/GenBank/DDBJ whole genome shotgun (WGS) entry which is preliminary data.</text>
</comment>
<dbReference type="SUPFAM" id="SSF89155">
    <property type="entry name" value="TorD-like"/>
    <property type="match status" value="1"/>
</dbReference>
<dbReference type="RefSeq" id="WP_102608421.1">
    <property type="nucleotide sequence ID" value="NZ_CADIKD010000004.1"/>
</dbReference>
<name>A0A2N7WEE7_9BURK</name>
<dbReference type="Proteomes" id="UP000235347">
    <property type="component" value="Unassembled WGS sequence"/>
</dbReference>
<dbReference type="AlphaFoldDB" id="A0A2N7WEE7"/>
<sequence length="249" mass="26991">MERLERSEQPDPQRTAFALTLRALAYLLSYPDAEWRRHLDDLRELLRASSFIGAQRVAGIESLLVTIGAGDELEAQAAYVELFDRGRGTALHLFEHVHGDSRERGPAMLDLIATYEQAGLALRSDELPDHLTVLLEYASTQPREAAVALLGEVAHIVQRIYSAVDRRGSGYAAVLGALLDIAGERVDTDASPPEPEVDLDVSWQEPAAFDGCGNAGQQAAGRVQPVHVVRRVPADESHAAPNGAEGAWA</sequence>
<dbReference type="InterPro" id="IPR036411">
    <property type="entry name" value="TorD-like_sf"/>
</dbReference>
<proteinExistence type="predicted"/>
<dbReference type="GO" id="GO:0051082">
    <property type="term" value="F:unfolded protein binding"/>
    <property type="evidence" value="ECO:0007669"/>
    <property type="project" value="InterPro"/>
</dbReference>
<dbReference type="GO" id="GO:0051131">
    <property type="term" value="P:chaperone-mediated protein complex assembly"/>
    <property type="evidence" value="ECO:0007669"/>
    <property type="project" value="InterPro"/>
</dbReference>
<dbReference type="EMBL" id="PNYB01000002">
    <property type="protein sequence ID" value="PMS27772.1"/>
    <property type="molecule type" value="Genomic_DNA"/>
</dbReference>
<dbReference type="GO" id="GO:0016530">
    <property type="term" value="F:metallochaperone activity"/>
    <property type="evidence" value="ECO:0007669"/>
    <property type="project" value="TreeGrafter"/>
</dbReference>
<keyword evidence="3" id="KW-1185">Reference proteome</keyword>
<evidence type="ECO:0000313" key="3">
    <source>
        <dbReference type="Proteomes" id="UP000235347"/>
    </source>
</evidence>
<evidence type="ECO:0000313" key="2">
    <source>
        <dbReference type="EMBL" id="PMS27772.1"/>
    </source>
</evidence>
<dbReference type="InterPro" id="IPR020945">
    <property type="entry name" value="DMSO/NO3_reduct_chaperone"/>
</dbReference>
<accession>A0A2N7WEE7</accession>
<evidence type="ECO:0000256" key="1">
    <source>
        <dbReference type="ARBA" id="ARBA00023063"/>
    </source>
</evidence>
<dbReference type="GO" id="GO:0042128">
    <property type="term" value="P:nitrate assimilation"/>
    <property type="evidence" value="ECO:0007669"/>
    <property type="project" value="UniProtKB-KW"/>
</dbReference>
<dbReference type="PANTHER" id="PTHR43680">
    <property type="entry name" value="NITRATE REDUCTASE MOLYBDENUM COFACTOR ASSEMBLY CHAPERONE"/>
    <property type="match status" value="1"/>
</dbReference>
<dbReference type="Gene3D" id="1.10.3480.10">
    <property type="entry name" value="TorD-like"/>
    <property type="match status" value="1"/>
</dbReference>
<dbReference type="InterPro" id="IPR003765">
    <property type="entry name" value="NO3_reductase_chaperone_NarJ"/>
</dbReference>
<gene>
    <name evidence="2" type="primary">narJ</name>
    <name evidence="2" type="ORF">C0Z19_03690</name>
</gene>
<protein>
    <submittedName>
        <fullName evidence="2">Nitrate reductase molybdenum cofactor assembly chaperone</fullName>
    </submittedName>
</protein>
<dbReference type="NCBIfam" id="TIGR00684">
    <property type="entry name" value="narJ"/>
    <property type="match status" value="1"/>
</dbReference>
<dbReference type="PANTHER" id="PTHR43680:SF2">
    <property type="entry name" value="NITRATE REDUCTASE MOLYBDENUM COFACTOR ASSEMBLY CHAPERONE NARJ"/>
    <property type="match status" value="1"/>
</dbReference>
<organism evidence="2 3">
    <name type="scientific">Trinickia soli</name>
    <dbReference type="NCBI Taxonomy" id="380675"/>
    <lineage>
        <taxon>Bacteria</taxon>
        <taxon>Pseudomonadati</taxon>
        <taxon>Pseudomonadota</taxon>
        <taxon>Betaproteobacteria</taxon>
        <taxon>Burkholderiales</taxon>
        <taxon>Burkholderiaceae</taxon>
        <taxon>Trinickia</taxon>
    </lineage>
</organism>
<keyword evidence="1" id="KW-0534">Nitrate assimilation</keyword>
<dbReference type="Pfam" id="PF02613">
    <property type="entry name" value="Nitrate_red_del"/>
    <property type="match status" value="1"/>
</dbReference>
<reference evidence="2 3" key="1">
    <citation type="submission" date="2018-01" db="EMBL/GenBank/DDBJ databases">
        <title>Whole genome analyses suggest that Burkholderia sensu lato contains two further novel genera in the rhizoxinica-symbiotica group Mycetohabitans gen. nov., and Trinickia gen. nov.: implications for the evolution of diazotrophy and nodulation in the Burkholderiaceae.</title>
        <authorList>
            <person name="Estrada-de los Santos P."/>
            <person name="Palmer M."/>
            <person name="Chavez-Ramirez B."/>
            <person name="Beukes C."/>
            <person name="Steenkamp E.T."/>
            <person name="Hirsch A.M."/>
            <person name="Manyaka P."/>
            <person name="Maluk M."/>
            <person name="Lafos M."/>
            <person name="Crook M."/>
            <person name="Gross E."/>
            <person name="Simon M.F."/>
            <person name="Bueno dos Reis Junior F."/>
            <person name="Poole P.S."/>
            <person name="Venter S.N."/>
            <person name="James E.K."/>
        </authorList>
    </citation>
    <scope>NUCLEOTIDE SEQUENCE [LARGE SCALE GENOMIC DNA]</scope>
    <source>
        <strain evidence="2 3">GP25-8</strain>
    </source>
</reference>